<sequence length="296" mass="31393">MKMRKKVLAVVSALVITTLAFTGCGNNKSASSDNGSDSGAKSQAITVVSREEGSGTRGAFVELLGVVDENENDITVSSAQITNSTSVMLQKVAQTKSAIGYVSLGSLSTDVKAVQVDGADATAENVKSGDYKVSRPFNICYKEDKLSDIDKDFISFIMSKEGQQIVNDNGYIGVEATESYKASGKKGKITLAGSTSVAPLMDKLKDEYVKLNADASIEIQESGSSAGIQSAIEGATEIGMSSRELKDEEAKELQVQKIALDGIAVIVNTENQVTNLTSDQIKKIYTGDLTDWTDVQ</sequence>
<gene>
    <name evidence="12" type="ORF">DW944_03560</name>
</gene>
<evidence type="ECO:0000313" key="12">
    <source>
        <dbReference type="EMBL" id="RHA19436.1"/>
    </source>
</evidence>
<keyword evidence="13" id="KW-1185">Reference proteome</keyword>
<dbReference type="EMBL" id="QSFD01000003">
    <property type="protein sequence ID" value="RHA19436.1"/>
    <property type="molecule type" value="Genomic_DNA"/>
</dbReference>
<keyword evidence="8" id="KW-0449">Lipoprotein</keyword>
<accession>A0A413RAF1</accession>
<feature type="domain" description="PBP" evidence="11">
    <location>
        <begin position="37"/>
        <end position="161"/>
    </location>
</feature>
<feature type="domain" description="PBP" evidence="11">
    <location>
        <begin position="185"/>
        <end position="294"/>
    </location>
</feature>
<evidence type="ECO:0000256" key="4">
    <source>
        <dbReference type="ARBA" id="ARBA00011529"/>
    </source>
</evidence>
<comment type="subcellular location">
    <subcellularLocation>
        <location evidence="2">Cell membrane</location>
        <topology evidence="2">Lipid-anchor</topology>
    </subcellularLocation>
</comment>
<name>A0A413RAF1_9FIRM</name>
<dbReference type="Proteomes" id="UP000284779">
    <property type="component" value="Unassembled WGS sequence"/>
</dbReference>
<evidence type="ECO:0000256" key="7">
    <source>
        <dbReference type="ARBA" id="ARBA00023139"/>
    </source>
</evidence>
<feature type="region of interest" description="Disordered" evidence="9">
    <location>
        <begin position="27"/>
        <end position="50"/>
    </location>
</feature>
<keyword evidence="7" id="KW-0564">Palmitate</keyword>
<evidence type="ECO:0000256" key="10">
    <source>
        <dbReference type="SAM" id="SignalP"/>
    </source>
</evidence>
<evidence type="ECO:0000259" key="11">
    <source>
        <dbReference type="Pfam" id="PF12849"/>
    </source>
</evidence>
<organism evidence="12 13">
    <name type="scientific">Eubacterium ventriosum</name>
    <dbReference type="NCBI Taxonomy" id="39496"/>
    <lineage>
        <taxon>Bacteria</taxon>
        <taxon>Bacillati</taxon>
        <taxon>Bacillota</taxon>
        <taxon>Clostridia</taxon>
        <taxon>Eubacteriales</taxon>
        <taxon>Eubacteriaceae</taxon>
        <taxon>Eubacterium</taxon>
    </lineage>
</organism>
<keyword evidence="5" id="KW-0592">Phosphate transport</keyword>
<dbReference type="GO" id="GO:0006817">
    <property type="term" value="P:phosphate ion transport"/>
    <property type="evidence" value="ECO:0007669"/>
    <property type="project" value="UniProtKB-KW"/>
</dbReference>
<dbReference type="GO" id="GO:0005886">
    <property type="term" value="C:plasma membrane"/>
    <property type="evidence" value="ECO:0007669"/>
    <property type="project" value="UniProtKB-SubCell"/>
</dbReference>
<dbReference type="Pfam" id="PF12849">
    <property type="entry name" value="PBP_like_2"/>
    <property type="match status" value="2"/>
</dbReference>
<comment type="caution">
    <text evidence="12">The sequence shown here is derived from an EMBL/GenBank/DDBJ whole genome shotgun (WGS) entry which is preliminary data.</text>
</comment>
<dbReference type="AlphaFoldDB" id="A0A413RAF1"/>
<evidence type="ECO:0000256" key="2">
    <source>
        <dbReference type="ARBA" id="ARBA00004193"/>
    </source>
</evidence>
<keyword evidence="5" id="KW-0813">Transport</keyword>
<dbReference type="SUPFAM" id="SSF53850">
    <property type="entry name" value="Periplasmic binding protein-like II"/>
    <property type="match status" value="2"/>
</dbReference>
<feature type="chain" id="PRO_5039033536" evidence="10">
    <location>
        <begin position="23"/>
        <end position="296"/>
    </location>
</feature>
<dbReference type="PANTHER" id="PTHR30570:SF1">
    <property type="entry name" value="PHOSPHATE-BINDING PROTEIN PSTS"/>
    <property type="match status" value="1"/>
</dbReference>
<evidence type="ECO:0000256" key="1">
    <source>
        <dbReference type="ARBA" id="ARBA00002841"/>
    </source>
</evidence>
<evidence type="ECO:0000256" key="8">
    <source>
        <dbReference type="ARBA" id="ARBA00023288"/>
    </source>
</evidence>
<comment type="similarity">
    <text evidence="3">Belongs to the PstS family.</text>
</comment>
<dbReference type="InterPro" id="IPR024370">
    <property type="entry name" value="PBP_domain"/>
</dbReference>
<evidence type="ECO:0000256" key="9">
    <source>
        <dbReference type="SAM" id="MobiDB-lite"/>
    </source>
</evidence>
<evidence type="ECO:0000313" key="13">
    <source>
        <dbReference type="Proteomes" id="UP000284779"/>
    </source>
</evidence>
<dbReference type="Gene3D" id="3.40.190.10">
    <property type="entry name" value="Periplasmic binding protein-like II"/>
    <property type="match status" value="4"/>
</dbReference>
<proteinExistence type="inferred from homology"/>
<protein>
    <submittedName>
        <fullName evidence="12">Phosphate ABC transporter substrate-binding protein</fullName>
    </submittedName>
</protein>
<feature type="compositionally biased region" description="Low complexity" evidence="9">
    <location>
        <begin position="27"/>
        <end position="42"/>
    </location>
</feature>
<comment type="function">
    <text evidence="1">Part of the ABC transporter complex PstSACB involved in phosphate import.</text>
</comment>
<evidence type="ECO:0000256" key="3">
    <source>
        <dbReference type="ARBA" id="ARBA00008725"/>
    </source>
</evidence>
<keyword evidence="6 10" id="KW-0732">Signal</keyword>
<comment type="subunit">
    <text evidence="4">The complex is composed of two ATP-binding proteins (PstB), two transmembrane proteins (PstC and PstA) and a solute-binding protein (PstS).</text>
</comment>
<feature type="signal peptide" evidence="10">
    <location>
        <begin position="1"/>
        <end position="22"/>
    </location>
</feature>
<evidence type="ECO:0000256" key="6">
    <source>
        <dbReference type="ARBA" id="ARBA00022729"/>
    </source>
</evidence>
<dbReference type="PROSITE" id="PS51257">
    <property type="entry name" value="PROKAR_LIPOPROTEIN"/>
    <property type="match status" value="1"/>
</dbReference>
<dbReference type="InterPro" id="IPR050811">
    <property type="entry name" value="Phosphate_ABC_transporter"/>
</dbReference>
<reference evidence="12 13" key="1">
    <citation type="submission" date="2018-08" db="EMBL/GenBank/DDBJ databases">
        <title>A genome reference for cultivated species of the human gut microbiota.</title>
        <authorList>
            <person name="Zou Y."/>
            <person name="Xue W."/>
            <person name="Luo G."/>
        </authorList>
    </citation>
    <scope>NUCLEOTIDE SEQUENCE [LARGE SCALE GENOMIC DNA]</scope>
    <source>
        <strain evidence="12 13">AM44-11BH</strain>
    </source>
</reference>
<dbReference type="PANTHER" id="PTHR30570">
    <property type="entry name" value="PERIPLASMIC PHOSPHATE BINDING COMPONENT OF PHOSPHATE ABC TRANSPORTER"/>
    <property type="match status" value="1"/>
</dbReference>
<evidence type="ECO:0000256" key="5">
    <source>
        <dbReference type="ARBA" id="ARBA00022592"/>
    </source>
</evidence>